<gene>
    <name evidence="1" type="ORF">FLA105534_04928</name>
</gene>
<reference evidence="1 2" key="1">
    <citation type="submission" date="2020-02" db="EMBL/GenBank/DDBJ databases">
        <authorList>
            <person name="Criscuolo A."/>
        </authorList>
    </citation>
    <scope>NUCLEOTIDE SEQUENCE [LARGE SCALE GENOMIC DNA]</scope>
    <source>
        <strain evidence="1">CIP105534</strain>
    </source>
</reference>
<dbReference type="Proteomes" id="UP000479938">
    <property type="component" value="Unassembled WGS sequence"/>
</dbReference>
<evidence type="ECO:0000313" key="2">
    <source>
        <dbReference type="Proteomes" id="UP000479938"/>
    </source>
</evidence>
<proteinExistence type="predicted"/>
<name>A0A6J4GZU3_9FLAO</name>
<dbReference type="AlphaFoldDB" id="A0A6J4GZU3"/>
<sequence>MNEEVFELEKRFQPYLLKNDYTFVGPKDQSLLEPFIKNVNMIAPVVAFSRELRHALDNKQAIRKACNLLPQGTKLRVYVIIDNKHGILAHGEIEEYCRQNKIDFEI</sequence>
<evidence type="ECO:0000313" key="1">
    <source>
        <dbReference type="EMBL" id="CAA9203746.1"/>
    </source>
</evidence>
<organism evidence="1 2">
    <name type="scientific">Flavobacterium bizetiae</name>
    <dbReference type="NCBI Taxonomy" id="2704140"/>
    <lineage>
        <taxon>Bacteria</taxon>
        <taxon>Pseudomonadati</taxon>
        <taxon>Bacteroidota</taxon>
        <taxon>Flavobacteriia</taxon>
        <taxon>Flavobacteriales</taxon>
        <taxon>Flavobacteriaceae</taxon>
        <taxon>Flavobacterium</taxon>
    </lineage>
</organism>
<dbReference type="EMBL" id="CADCSU010000235">
    <property type="protein sequence ID" value="CAA9203746.1"/>
    <property type="molecule type" value="Genomic_DNA"/>
</dbReference>
<keyword evidence="2" id="KW-1185">Reference proteome</keyword>
<protein>
    <submittedName>
        <fullName evidence="1">Uncharacterized protein</fullName>
    </submittedName>
</protein>
<dbReference type="RefSeq" id="WP_173973372.1">
    <property type="nucleotide sequence ID" value="NZ_CADCSU010000235.1"/>
</dbReference>
<accession>A0A6J4GZU3</accession>